<comment type="caution">
    <text evidence="2">The sequence shown here is derived from an EMBL/GenBank/DDBJ whole genome shotgun (WGS) entry which is preliminary data.</text>
</comment>
<keyword evidence="3" id="KW-1185">Reference proteome</keyword>
<gene>
    <name evidence="2" type="ORF">KEU06_19465</name>
</gene>
<evidence type="ECO:0000313" key="3">
    <source>
        <dbReference type="Proteomes" id="UP000680348"/>
    </source>
</evidence>
<dbReference type="Pfam" id="PF09931">
    <property type="entry name" value="Phage_phiJL001_Gp84_N"/>
    <property type="match status" value="1"/>
</dbReference>
<dbReference type="InterPro" id="IPR011928">
    <property type="entry name" value="Phage_phiJL001_Gp84"/>
</dbReference>
<dbReference type="NCBIfam" id="TIGR02218">
    <property type="entry name" value="phg_TIGR02218"/>
    <property type="match status" value="1"/>
</dbReference>
<dbReference type="Proteomes" id="UP000680348">
    <property type="component" value="Unassembled WGS sequence"/>
</dbReference>
<evidence type="ECO:0000313" key="2">
    <source>
        <dbReference type="EMBL" id="MBS3650794.1"/>
    </source>
</evidence>
<name>A0A942I425_9HYPH</name>
<sequence>MSVYPEALAEHLEGGATTVCHCWWLMRRDGVTKGFTDHDRPLTVDGTSFQPLTGFSATEARDTLGLAVDTVDLEGALSSDEIDEADIQAGRYDDATVETLLVNWADPQQFARLRVATIGTITRRDGAFVAELKSRMHQLDQVNGRVVTRLCDAELGDARCRFDLDQPGFSAPGAVLSVTTPEILSVSGLGGFRPGWFSLGRVEWTSGSLAGARSFVEVHAKVAESVELSLRLADGPSPEAGDRFVIRAGCDKAFATCKAKFNNPLNFQGFPHLPGNDAAYGHVVDGGIFDGAPLVP</sequence>
<dbReference type="RefSeq" id="WP_188256332.1">
    <property type="nucleotide sequence ID" value="NZ_JABVCF010000010.1"/>
</dbReference>
<dbReference type="EMBL" id="JAGWCR010000010">
    <property type="protein sequence ID" value="MBS3650794.1"/>
    <property type="molecule type" value="Genomic_DNA"/>
</dbReference>
<dbReference type="InterPro" id="IPR018964">
    <property type="entry name" value="Phage_phiJL001_Gp84_C"/>
</dbReference>
<accession>A0A942I425</accession>
<dbReference type="AlphaFoldDB" id="A0A942I425"/>
<feature type="domain" description="Bacteriophage phiJL001 Gp84 C-terminal" evidence="1">
    <location>
        <begin position="195"/>
        <end position="277"/>
    </location>
</feature>
<reference evidence="2" key="1">
    <citation type="submission" date="2021-04" db="EMBL/GenBank/DDBJ databases">
        <title>Pseudaminobacter soli sp. nov., isolated from paddy soil contaminated by heavy metals.</title>
        <authorList>
            <person name="Zhang K."/>
        </authorList>
    </citation>
    <scope>NUCLEOTIDE SEQUENCE</scope>
    <source>
        <strain evidence="2">19-2017</strain>
    </source>
</reference>
<proteinExistence type="predicted"/>
<evidence type="ECO:0000259" key="1">
    <source>
        <dbReference type="Pfam" id="PF09356"/>
    </source>
</evidence>
<organism evidence="2 3">
    <name type="scientific">Pseudaminobacter soli</name>
    <name type="common">ex Zhang et al. 2022</name>
    <dbReference type="NCBI Taxonomy" id="2831468"/>
    <lineage>
        <taxon>Bacteria</taxon>
        <taxon>Pseudomonadati</taxon>
        <taxon>Pseudomonadota</taxon>
        <taxon>Alphaproteobacteria</taxon>
        <taxon>Hyphomicrobiales</taxon>
        <taxon>Phyllobacteriaceae</taxon>
        <taxon>Pseudaminobacter</taxon>
    </lineage>
</organism>
<dbReference type="Pfam" id="PF09356">
    <property type="entry name" value="Phage_BR0599"/>
    <property type="match status" value="1"/>
</dbReference>
<protein>
    <submittedName>
        <fullName evidence="2">DUF2163 domain-containing protein</fullName>
    </submittedName>
</protein>